<protein>
    <submittedName>
        <fullName evidence="1">DUF4313 domain-containing protein</fullName>
    </submittedName>
</protein>
<dbReference type="RefSeq" id="WP_349229170.1">
    <property type="nucleotide sequence ID" value="NZ_JBBMFJ010000012.1"/>
</dbReference>
<dbReference type="EMBL" id="JBBMFJ010000012">
    <property type="protein sequence ID" value="MEQ2562943.1"/>
    <property type="molecule type" value="Genomic_DNA"/>
</dbReference>
<reference evidence="1 2" key="1">
    <citation type="submission" date="2024-03" db="EMBL/GenBank/DDBJ databases">
        <title>Human intestinal bacterial collection.</title>
        <authorList>
            <person name="Pauvert C."/>
            <person name="Hitch T.C.A."/>
            <person name="Clavel T."/>
        </authorList>
    </citation>
    <scope>NUCLEOTIDE SEQUENCE [LARGE SCALE GENOMIC DNA]</scope>
    <source>
        <strain evidence="1 2">CLA-AP-H27</strain>
    </source>
</reference>
<comment type="caution">
    <text evidence="1">The sequence shown here is derived from an EMBL/GenBank/DDBJ whole genome shotgun (WGS) entry which is preliminary data.</text>
</comment>
<dbReference type="Proteomes" id="UP001437460">
    <property type="component" value="Unassembled WGS sequence"/>
</dbReference>
<dbReference type="Pfam" id="PF14190">
    <property type="entry name" value="DUF4313"/>
    <property type="match status" value="1"/>
</dbReference>
<evidence type="ECO:0000313" key="1">
    <source>
        <dbReference type="EMBL" id="MEQ2562943.1"/>
    </source>
</evidence>
<keyword evidence="2" id="KW-1185">Reference proteome</keyword>
<dbReference type="InterPro" id="IPR025462">
    <property type="entry name" value="DUF4313"/>
</dbReference>
<evidence type="ECO:0000313" key="2">
    <source>
        <dbReference type="Proteomes" id="UP001437460"/>
    </source>
</evidence>
<gene>
    <name evidence="1" type="ORF">WMO41_07165</name>
</gene>
<proteinExistence type="predicted"/>
<sequence>MKEFKTLGYDWECGHEDLLIRVLSYIDRKRLYIGLYKEEYGAWEPFGDLTVNLPREAVKENEAFIDHNYSESKLQFIRKYQLGKILPETALSGYCTFSKVSFDLDRLAEFDPDGVCAYRELHGEKCSLEDEEEDLDDYTLIKKMQI</sequence>
<name>A0ABV1HLU8_9FIRM</name>
<organism evidence="1 2">
    <name type="scientific">Ventrimonas faecis</name>
    <dbReference type="NCBI Taxonomy" id="3133170"/>
    <lineage>
        <taxon>Bacteria</taxon>
        <taxon>Bacillati</taxon>
        <taxon>Bacillota</taxon>
        <taxon>Clostridia</taxon>
        <taxon>Lachnospirales</taxon>
        <taxon>Lachnospiraceae</taxon>
        <taxon>Ventrimonas</taxon>
    </lineage>
</organism>
<accession>A0ABV1HLU8</accession>